<name>A0A023G3Q3_AMBTT</name>
<sequence>MAKARKLLPGTWVVLNVGECIMYKLVLEVPHVLASLLLGSLWFWPKVQAREEESLLVLIDSREELVLHLRVAGFNVFTTRSTERTN</sequence>
<accession>A0A023G3Q3</accession>
<proteinExistence type="evidence at transcript level"/>
<organism evidence="1">
    <name type="scientific">Amblyomma triste</name>
    <name type="common">Neotropical tick</name>
    <dbReference type="NCBI Taxonomy" id="251400"/>
    <lineage>
        <taxon>Eukaryota</taxon>
        <taxon>Metazoa</taxon>
        <taxon>Ecdysozoa</taxon>
        <taxon>Arthropoda</taxon>
        <taxon>Chelicerata</taxon>
        <taxon>Arachnida</taxon>
        <taxon>Acari</taxon>
        <taxon>Parasitiformes</taxon>
        <taxon>Ixodida</taxon>
        <taxon>Ixodoidea</taxon>
        <taxon>Ixodidae</taxon>
        <taxon>Amblyomminae</taxon>
        <taxon>Amblyomma</taxon>
    </lineage>
</organism>
<dbReference type="AlphaFoldDB" id="A0A023G3Q3"/>
<evidence type="ECO:0000313" key="1">
    <source>
        <dbReference type="EMBL" id="JAC27475.1"/>
    </source>
</evidence>
<dbReference type="EMBL" id="GBBM01007943">
    <property type="protein sequence ID" value="JAC27475.1"/>
    <property type="molecule type" value="mRNA"/>
</dbReference>
<reference evidence="1" key="1">
    <citation type="submission" date="2014-03" db="EMBL/GenBank/DDBJ databases">
        <title>The sialotranscriptome of Amblyomma triste, Amblyomma parvum and Amblyomma cajennense ticks, uncovered by 454-based RNA-seq.</title>
        <authorList>
            <person name="Garcia G.R."/>
            <person name="Gardinassi L.G."/>
            <person name="Ribeiro J.M."/>
            <person name="Anatriello E."/>
            <person name="Ferreira B.R."/>
            <person name="Moreira H.N."/>
            <person name="Mafra C."/>
            <person name="Olegario M.M."/>
            <person name="Szabo P.J."/>
            <person name="Miranda-Santos I.K."/>
            <person name="Maruyama S.R."/>
        </authorList>
    </citation>
    <scope>NUCLEOTIDE SEQUENCE</scope>
    <source>
        <strain evidence="1">Mato Grasso do Sul</strain>
        <tissue evidence="1">Salivary glands</tissue>
    </source>
</reference>
<protein>
    <submittedName>
        <fullName evidence="1">Putative secreted protein</fullName>
    </submittedName>
</protein>